<dbReference type="EMBL" id="BMXR01000001">
    <property type="protein sequence ID" value="GGX39904.1"/>
    <property type="molecule type" value="Genomic_DNA"/>
</dbReference>
<protein>
    <submittedName>
        <fullName evidence="2">Transporter</fullName>
    </submittedName>
</protein>
<feature type="transmembrane region" description="Helical" evidence="1">
    <location>
        <begin position="86"/>
        <end position="104"/>
    </location>
</feature>
<sequence>MTKSLNLAVALIAGVLFGFGLSVAQMIDPAKVVNFLDVFGTWDPSLAFVMGGGLLVNAIATPLIMKRRTPVLAEFFRVPAKTEVDSRIVVGGVVFGIGWGLAGYCPGPMLTSLSFADGSIVTIVVAYVAGTFATKWGLARWEHYKHLRHQKNEACVG</sequence>
<keyword evidence="3" id="KW-1185">Reference proteome</keyword>
<comment type="caution">
    <text evidence="2">The sequence shown here is derived from an EMBL/GenBank/DDBJ whole genome shotgun (WGS) entry which is preliminary data.</text>
</comment>
<feature type="transmembrane region" description="Helical" evidence="1">
    <location>
        <begin position="48"/>
        <end position="65"/>
    </location>
</feature>
<dbReference type="Pfam" id="PF20398">
    <property type="entry name" value="DUF6691"/>
    <property type="match status" value="1"/>
</dbReference>
<reference evidence="2" key="1">
    <citation type="journal article" date="2014" name="Int. J. Syst. Evol. Microbiol.">
        <title>Complete genome sequence of Corynebacterium casei LMG S-19264T (=DSM 44701T), isolated from a smear-ripened cheese.</title>
        <authorList>
            <consortium name="US DOE Joint Genome Institute (JGI-PGF)"/>
            <person name="Walter F."/>
            <person name="Albersmeier A."/>
            <person name="Kalinowski J."/>
            <person name="Ruckert C."/>
        </authorList>
    </citation>
    <scope>NUCLEOTIDE SEQUENCE</scope>
    <source>
        <strain evidence="2">KCTC 22169</strain>
    </source>
</reference>
<evidence type="ECO:0000313" key="3">
    <source>
        <dbReference type="Proteomes" id="UP000626148"/>
    </source>
</evidence>
<evidence type="ECO:0000256" key="1">
    <source>
        <dbReference type="SAM" id="Phobius"/>
    </source>
</evidence>
<dbReference type="Proteomes" id="UP000626148">
    <property type="component" value="Unassembled WGS sequence"/>
</dbReference>
<accession>A0A918JZZ3</accession>
<keyword evidence="1" id="KW-0472">Membrane</keyword>
<dbReference type="AlphaFoldDB" id="A0A918JZZ3"/>
<name>A0A918JZZ3_9GAMM</name>
<proteinExistence type="predicted"/>
<gene>
    <name evidence="2" type="ORF">GCM10007392_03070</name>
</gene>
<feature type="transmembrane region" description="Helical" evidence="1">
    <location>
        <begin position="116"/>
        <end position="138"/>
    </location>
</feature>
<keyword evidence="1" id="KW-0812">Transmembrane</keyword>
<dbReference type="InterPro" id="IPR046513">
    <property type="entry name" value="DUF6691"/>
</dbReference>
<organism evidence="2 3">
    <name type="scientific">Saccharospirillum salsuginis</name>
    <dbReference type="NCBI Taxonomy" id="418750"/>
    <lineage>
        <taxon>Bacteria</taxon>
        <taxon>Pseudomonadati</taxon>
        <taxon>Pseudomonadota</taxon>
        <taxon>Gammaproteobacteria</taxon>
        <taxon>Oceanospirillales</taxon>
        <taxon>Saccharospirillaceae</taxon>
        <taxon>Saccharospirillum</taxon>
    </lineage>
</organism>
<dbReference type="RefSeq" id="WP_189606730.1">
    <property type="nucleotide sequence ID" value="NZ_BMXR01000001.1"/>
</dbReference>
<evidence type="ECO:0000313" key="2">
    <source>
        <dbReference type="EMBL" id="GGX39904.1"/>
    </source>
</evidence>
<reference evidence="2" key="2">
    <citation type="submission" date="2020-09" db="EMBL/GenBank/DDBJ databases">
        <authorList>
            <person name="Sun Q."/>
            <person name="Kim S."/>
        </authorList>
    </citation>
    <scope>NUCLEOTIDE SEQUENCE</scope>
    <source>
        <strain evidence="2">KCTC 22169</strain>
    </source>
</reference>
<keyword evidence="1" id="KW-1133">Transmembrane helix</keyword>